<comment type="caution">
    <text evidence="1">The sequence shown here is derived from an EMBL/GenBank/DDBJ whole genome shotgun (WGS) entry which is preliminary data.</text>
</comment>
<dbReference type="InterPro" id="IPR024476">
    <property type="entry name" value="DUF3861"/>
</dbReference>
<organism evidence="1 2">
    <name type="scientific">Maribacter luteus</name>
    <dbReference type="NCBI Taxonomy" id="2594478"/>
    <lineage>
        <taxon>Bacteria</taxon>
        <taxon>Pseudomonadati</taxon>
        <taxon>Bacteroidota</taxon>
        <taxon>Flavobacteriia</taxon>
        <taxon>Flavobacteriales</taxon>
        <taxon>Flavobacteriaceae</taxon>
        <taxon>Maribacter</taxon>
    </lineage>
</organism>
<protein>
    <submittedName>
        <fullName evidence="1">DUF3861 family protein</fullName>
    </submittedName>
</protein>
<evidence type="ECO:0000313" key="2">
    <source>
        <dbReference type="Proteomes" id="UP000443153"/>
    </source>
</evidence>
<keyword evidence="2" id="KW-1185">Reference proteome</keyword>
<gene>
    <name evidence="1" type="ORF">GJ691_11845</name>
</gene>
<dbReference type="AlphaFoldDB" id="A0A6I2MTW0"/>
<proteinExistence type="predicted"/>
<sequence>MKYKITVEELTKEGNFGEEKLEFETISHDNLFEIVKKLKEHPEFSNTDVTSLGIGLKLFTGVILKEKELPLFKNLLPHFKEFMKGLKSYTK</sequence>
<dbReference type="Pfam" id="PF12977">
    <property type="entry name" value="DUF3861"/>
    <property type="match status" value="1"/>
</dbReference>
<name>A0A6I2MTW0_9FLAO</name>
<reference evidence="1 2" key="1">
    <citation type="submission" date="2019-11" db="EMBL/GenBank/DDBJ databases">
        <title>Maribacter lutea sp. nov., a marine bacterium isolated from intertidal sand.</title>
        <authorList>
            <person name="Liu A."/>
        </authorList>
    </citation>
    <scope>NUCLEOTIDE SEQUENCE [LARGE SCALE GENOMIC DNA]</scope>
    <source>
        <strain evidence="1 2">RZ05</strain>
    </source>
</reference>
<dbReference type="InterPro" id="IPR038194">
    <property type="entry name" value="DUF3861_sf"/>
</dbReference>
<evidence type="ECO:0000313" key="1">
    <source>
        <dbReference type="EMBL" id="MRX64856.1"/>
    </source>
</evidence>
<dbReference type="RefSeq" id="WP_154367118.1">
    <property type="nucleotide sequence ID" value="NZ_WKJH01000018.1"/>
</dbReference>
<dbReference type="Gene3D" id="3.10.20.850">
    <property type="entry name" value="Protein of unknown function DUF3861"/>
    <property type="match status" value="1"/>
</dbReference>
<accession>A0A6I2MTW0</accession>
<dbReference type="OrthoDB" id="119700at2"/>
<dbReference type="Proteomes" id="UP000443153">
    <property type="component" value="Unassembled WGS sequence"/>
</dbReference>
<dbReference type="EMBL" id="WKJH01000018">
    <property type="protein sequence ID" value="MRX64856.1"/>
    <property type="molecule type" value="Genomic_DNA"/>
</dbReference>